<feature type="domain" description="NADAR" evidence="1">
    <location>
        <begin position="10"/>
        <end position="139"/>
    </location>
</feature>
<reference evidence="2 3" key="1">
    <citation type="journal article" date="2014" name="J. Bacteriol.">
        <title>Characterization of novel virulent broad-host-range phages of Xylella fastidiosa and Xanthomonas.</title>
        <authorList>
            <person name="Ahern S.J."/>
            <person name="Das M."/>
            <person name="Bhowmick T.S."/>
            <person name="Young R."/>
            <person name="Gonzalez C.F."/>
        </authorList>
    </citation>
    <scope>NUCLEOTIDE SEQUENCE [LARGE SCALE GENOMIC DNA]</scope>
</reference>
<organism evidence="2 3">
    <name type="scientific">Xylella phage Sano</name>
    <dbReference type="NCBI Taxonomy" id="1415148"/>
    <lineage>
        <taxon>Viruses</taxon>
        <taxon>Duplodnaviria</taxon>
        <taxon>Heunggongvirae</taxon>
        <taxon>Uroviricota</taxon>
        <taxon>Caudoviricetes</taxon>
        <taxon>Casjensviridae</taxon>
        <taxon>Sanovirus</taxon>
        <taxon>Sanovirus sano</taxon>
        <taxon>Xylella virus Sano</taxon>
    </lineage>
</organism>
<protein>
    <recommendedName>
        <fullName evidence="1">NADAR domain-containing protein</fullName>
    </recommendedName>
</protein>
<dbReference type="SUPFAM" id="SSF143990">
    <property type="entry name" value="YbiA-like"/>
    <property type="match status" value="1"/>
</dbReference>
<dbReference type="OrthoDB" id="24258at10239"/>
<proteinExistence type="predicted"/>
<dbReference type="Gene3D" id="1.10.357.40">
    <property type="entry name" value="YbiA-like"/>
    <property type="match status" value="1"/>
</dbReference>
<dbReference type="CDD" id="cd15457">
    <property type="entry name" value="NADAR"/>
    <property type="match status" value="1"/>
</dbReference>
<evidence type="ECO:0000313" key="3">
    <source>
        <dbReference type="Proteomes" id="UP000018621"/>
    </source>
</evidence>
<accession>V5Q7F6</accession>
<sequence length="147" mass="17024">MKTIGSFAGPYRFLSNFWSCAVVFDGHSYRTVEHAFQAAKTDDMDERRRIRNEPDAAGAKRRGKRVVLRDGWEENKINVMRKLLRQKFGTEPLKSKLLKTGNATLVEGNWWGDKYWGVCDGKGENHLGKLLMEIREELRIEKEQHNG</sequence>
<evidence type="ECO:0000259" key="1">
    <source>
        <dbReference type="Pfam" id="PF08719"/>
    </source>
</evidence>
<dbReference type="NCBIfam" id="TIGR02464">
    <property type="entry name" value="ribofla_fusion"/>
    <property type="match status" value="1"/>
</dbReference>
<name>V5Q7F6_9CAUD</name>
<dbReference type="EMBL" id="KF626665">
    <property type="protein sequence ID" value="AHB12054.1"/>
    <property type="molecule type" value="Genomic_DNA"/>
</dbReference>
<gene>
    <name evidence="2" type="ORF">Sano_34</name>
</gene>
<dbReference type="Pfam" id="PF08719">
    <property type="entry name" value="NADAR"/>
    <property type="match status" value="1"/>
</dbReference>
<evidence type="ECO:0000313" key="2">
    <source>
        <dbReference type="EMBL" id="AHB12054.1"/>
    </source>
</evidence>
<dbReference type="InterPro" id="IPR037238">
    <property type="entry name" value="YbiA-like_sf"/>
</dbReference>
<dbReference type="InterPro" id="IPR012816">
    <property type="entry name" value="NADAR"/>
</dbReference>
<dbReference type="Proteomes" id="UP000018621">
    <property type="component" value="Segment"/>
</dbReference>
<keyword evidence="3" id="KW-1185">Reference proteome</keyword>